<dbReference type="PROSITE" id="PS51257">
    <property type="entry name" value="PROKAR_LIPOPROTEIN"/>
    <property type="match status" value="1"/>
</dbReference>
<dbReference type="AlphaFoldDB" id="A0A830FCE9"/>
<name>A0A830FCE9_9EURY</name>
<sequence>MQRRETLLATGTIGLTLISGCSTQNDAFSGWDENTTLSPDIRNLDVVNTSDQKISFSVTVSQDKSVVVDTTVPVSAGGVTEIPDVFTYSEPHLKYKTSVNSNYASATTTILVDDSFGGATIVAEDGNITIESNIV</sequence>
<comment type="caution">
    <text evidence="1">The sequence shown here is derived from an EMBL/GenBank/DDBJ whole genome shotgun (WGS) entry which is preliminary data.</text>
</comment>
<keyword evidence="2" id="KW-1185">Reference proteome</keyword>
<reference evidence="1 2" key="1">
    <citation type="journal article" date="2019" name="Int. J. Syst. Evol. Microbiol.">
        <title>The Global Catalogue of Microorganisms (GCM) 10K type strain sequencing project: providing services to taxonomists for standard genome sequencing and annotation.</title>
        <authorList>
            <consortium name="The Broad Institute Genomics Platform"/>
            <consortium name="The Broad Institute Genome Sequencing Center for Infectious Disease"/>
            <person name="Wu L."/>
            <person name="Ma J."/>
        </authorList>
    </citation>
    <scope>NUCLEOTIDE SEQUENCE [LARGE SCALE GENOMIC DNA]</scope>
    <source>
        <strain evidence="1 2">JCM 19585</strain>
    </source>
</reference>
<protein>
    <submittedName>
        <fullName evidence="1">Uncharacterized protein</fullName>
    </submittedName>
</protein>
<dbReference type="RefSeq" id="WP_188884094.1">
    <property type="nucleotide sequence ID" value="NZ_BMPF01000004.1"/>
</dbReference>
<evidence type="ECO:0000313" key="1">
    <source>
        <dbReference type="EMBL" id="GGL40773.1"/>
    </source>
</evidence>
<dbReference type="EMBL" id="BMPF01000004">
    <property type="protein sequence ID" value="GGL40773.1"/>
    <property type="molecule type" value="Genomic_DNA"/>
</dbReference>
<evidence type="ECO:0000313" key="2">
    <source>
        <dbReference type="Proteomes" id="UP000628840"/>
    </source>
</evidence>
<accession>A0A830FCE9</accession>
<organism evidence="1 2">
    <name type="scientific">Halarchaeum grantii</name>
    <dbReference type="NCBI Taxonomy" id="1193105"/>
    <lineage>
        <taxon>Archaea</taxon>
        <taxon>Methanobacteriati</taxon>
        <taxon>Methanobacteriota</taxon>
        <taxon>Stenosarchaea group</taxon>
        <taxon>Halobacteria</taxon>
        <taxon>Halobacteriales</taxon>
        <taxon>Halobacteriaceae</taxon>
    </lineage>
</organism>
<dbReference type="Proteomes" id="UP000628840">
    <property type="component" value="Unassembled WGS sequence"/>
</dbReference>
<gene>
    <name evidence="1" type="ORF">GCM10009037_25630</name>
</gene>
<proteinExistence type="predicted"/>